<protein>
    <submittedName>
        <fullName evidence="1">Uncharacterized protein</fullName>
    </submittedName>
</protein>
<keyword evidence="2" id="KW-1185">Reference proteome</keyword>
<dbReference type="Proteomes" id="UP000799537">
    <property type="component" value="Unassembled WGS sequence"/>
</dbReference>
<dbReference type="EMBL" id="ML993591">
    <property type="protein sequence ID" value="KAF2168069.1"/>
    <property type="molecule type" value="Genomic_DNA"/>
</dbReference>
<dbReference type="AlphaFoldDB" id="A0A6A6CQL7"/>
<reference evidence="1" key="1">
    <citation type="journal article" date="2020" name="Stud. Mycol.">
        <title>101 Dothideomycetes genomes: a test case for predicting lifestyles and emergence of pathogens.</title>
        <authorList>
            <person name="Haridas S."/>
            <person name="Albert R."/>
            <person name="Binder M."/>
            <person name="Bloem J."/>
            <person name="Labutti K."/>
            <person name="Salamov A."/>
            <person name="Andreopoulos B."/>
            <person name="Baker S."/>
            <person name="Barry K."/>
            <person name="Bills G."/>
            <person name="Bluhm B."/>
            <person name="Cannon C."/>
            <person name="Castanera R."/>
            <person name="Culley D."/>
            <person name="Daum C."/>
            <person name="Ezra D."/>
            <person name="Gonzalez J."/>
            <person name="Henrissat B."/>
            <person name="Kuo A."/>
            <person name="Liang C."/>
            <person name="Lipzen A."/>
            <person name="Lutzoni F."/>
            <person name="Magnuson J."/>
            <person name="Mondo S."/>
            <person name="Nolan M."/>
            <person name="Ohm R."/>
            <person name="Pangilinan J."/>
            <person name="Park H.-J."/>
            <person name="Ramirez L."/>
            <person name="Alfaro M."/>
            <person name="Sun H."/>
            <person name="Tritt A."/>
            <person name="Yoshinaga Y."/>
            <person name="Zwiers L.-H."/>
            <person name="Turgeon B."/>
            <person name="Goodwin S."/>
            <person name="Spatafora J."/>
            <person name="Crous P."/>
            <person name="Grigoriev I."/>
        </authorList>
    </citation>
    <scope>NUCLEOTIDE SEQUENCE</scope>
    <source>
        <strain evidence="1">ATCC 36951</strain>
    </source>
</reference>
<evidence type="ECO:0000313" key="1">
    <source>
        <dbReference type="EMBL" id="KAF2168069.1"/>
    </source>
</evidence>
<evidence type="ECO:0000313" key="2">
    <source>
        <dbReference type="Proteomes" id="UP000799537"/>
    </source>
</evidence>
<dbReference type="GeneID" id="54565628"/>
<dbReference type="RefSeq" id="XP_033668958.1">
    <property type="nucleotide sequence ID" value="XM_033812356.1"/>
</dbReference>
<gene>
    <name evidence="1" type="ORF">M409DRAFT_53392</name>
</gene>
<organism evidence="1 2">
    <name type="scientific">Zasmidium cellare ATCC 36951</name>
    <dbReference type="NCBI Taxonomy" id="1080233"/>
    <lineage>
        <taxon>Eukaryota</taxon>
        <taxon>Fungi</taxon>
        <taxon>Dikarya</taxon>
        <taxon>Ascomycota</taxon>
        <taxon>Pezizomycotina</taxon>
        <taxon>Dothideomycetes</taxon>
        <taxon>Dothideomycetidae</taxon>
        <taxon>Mycosphaerellales</taxon>
        <taxon>Mycosphaerellaceae</taxon>
        <taxon>Zasmidium</taxon>
    </lineage>
</organism>
<name>A0A6A6CQL7_ZASCE</name>
<sequence length="257" mass="28860">MGQQRVWTIVPVTEKPALLASDCSLTTHRGGSARHNRCLMNVLITSSDDAAIGDGQASESWWVCFGARRQWQARRERLRCRCDTHSSSFAMALHVPVLLRKVRCKCRFITDQRTPWKRRLFGSFCGGGVHGALSKEQRCLFARSSRYRSDSRCFRRKSRRARRRVVVHPRHDRVQQQAKSGGEKLFVGTRDEKSCRRGGSVVCELPSDPTVDSARMMNACVDERRGRSAVNAIVPGTFLGPAPANGRAVPDGFAFQK</sequence>
<accession>A0A6A6CQL7</accession>
<proteinExistence type="predicted"/>